<keyword evidence="2" id="KW-1185">Reference proteome</keyword>
<dbReference type="EMBL" id="JANFPJ010000102">
    <property type="protein sequence ID" value="MDT7527032.1"/>
    <property type="molecule type" value="Genomic_DNA"/>
</dbReference>
<reference evidence="1 2" key="1">
    <citation type="submission" date="2022-07" db="EMBL/GenBank/DDBJ databases">
        <title>Pseudidiomarina sp. nov, a marine bacterium isolated from Pacific Ocean.</title>
        <authorList>
            <person name="Wang Y."/>
        </authorList>
    </citation>
    <scope>NUCLEOTIDE SEQUENCE [LARGE SCALE GENOMIC DNA]</scope>
    <source>
        <strain evidence="1 2">GXY010</strain>
    </source>
</reference>
<evidence type="ECO:0000313" key="2">
    <source>
        <dbReference type="Proteomes" id="UP001305027"/>
    </source>
</evidence>
<gene>
    <name evidence="1" type="ORF">NOG12_13245</name>
</gene>
<evidence type="ECO:0000313" key="1">
    <source>
        <dbReference type="EMBL" id="MDT7527032.1"/>
    </source>
</evidence>
<organism evidence="1 2">
    <name type="scientific">Pseudidiomarina fusca</name>
    <dbReference type="NCBI Taxonomy" id="2965078"/>
    <lineage>
        <taxon>Bacteria</taxon>
        <taxon>Pseudomonadati</taxon>
        <taxon>Pseudomonadota</taxon>
        <taxon>Gammaproteobacteria</taxon>
        <taxon>Alteromonadales</taxon>
        <taxon>Idiomarinaceae</taxon>
        <taxon>Pseudidiomarina</taxon>
    </lineage>
</organism>
<dbReference type="Proteomes" id="UP001305027">
    <property type="component" value="Unassembled WGS sequence"/>
</dbReference>
<accession>A0ABU3L0B3</accession>
<feature type="non-terminal residue" evidence="1">
    <location>
        <position position="65"/>
    </location>
</feature>
<proteinExistence type="predicted"/>
<protein>
    <submittedName>
        <fullName evidence="1">Uncharacterized protein</fullName>
    </submittedName>
</protein>
<comment type="caution">
    <text evidence="1">The sequence shown here is derived from an EMBL/GenBank/DDBJ whole genome shotgun (WGS) entry which is preliminary data.</text>
</comment>
<name>A0ABU3L0B3_9GAMM</name>
<sequence>MKLDSLEIKINNEVKRFVKFKSGLNLVTNKPNSGRTGNSVGKSTLSRVVDPEFNCEVRHSSISSS</sequence>
<dbReference type="RefSeq" id="WP_313933516.1">
    <property type="nucleotide sequence ID" value="NZ_JANFPJ010000102.1"/>
</dbReference>